<keyword evidence="4" id="KW-1185">Reference proteome</keyword>
<feature type="compositionally biased region" description="Basic and acidic residues" evidence="1">
    <location>
        <begin position="1"/>
        <end position="11"/>
    </location>
</feature>
<evidence type="ECO:0000313" key="2">
    <source>
        <dbReference type="EMBL" id="KAF7482319.1"/>
    </source>
</evidence>
<dbReference type="EMBL" id="WJEC01000617">
    <property type="protein sequence ID" value="KAF7482319.1"/>
    <property type="molecule type" value="Genomic_DNA"/>
</dbReference>
<sequence length="138" mass="15024">MREPPLQDRGGDLSTCEEPGQAGVACGRGGGGRGSAAEGVAGRGREVPAVESGWSCPWRRHRPWAPRPAAPYRARAEWPRGAGALPPAGGGRTGRWDRPGRGERCFSFTFLRSEAVALADKELRWWRLDMAKQSSRKE</sequence>
<feature type="region of interest" description="Disordered" evidence="1">
    <location>
        <begin position="79"/>
        <end position="100"/>
    </location>
</feature>
<name>A0A5E4BYB4_MARMO</name>
<dbReference type="Proteomes" id="UP000335636">
    <property type="component" value="Unassembled WGS sequence"/>
</dbReference>
<dbReference type="EMBL" id="CABDUW010000705">
    <property type="protein sequence ID" value="VTJ73970.1"/>
    <property type="molecule type" value="Genomic_DNA"/>
</dbReference>
<feature type="region of interest" description="Disordered" evidence="1">
    <location>
        <begin position="1"/>
        <end position="46"/>
    </location>
</feature>
<evidence type="ECO:0000256" key="1">
    <source>
        <dbReference type="SAM" id="MobiDB-lite"/>
    </source>
</evidence>
<protein>
    <submittedName>
        <fullName evidence="3">Uncharacterized protein</fullName>
    </submittedName>
</protein>
<accession>A0A5E4BYB4</accession>
<dbReference type="Proteomes" id="UP000662637">
    <property type="component" value="Unassembled WGS sequence"/>
</dbReference>
<dbReference type="AlphaFoldDB" id="A0A5E4BYB4"/>
<gene>
    <name evidence="2" type="ORF">GHT09_006401</name>
    <name evidence="3" type="ORF">MONAX_5E038835</name>
</gene>
<organism evidence="3 4">
    <name type="scientific">Marmota monax</name>
    <name type="common">Woodchuck</name>
    <dbReference type="NCBI Taxonomy" id="9995"/>
    <lineage>
        <taxon>Eukaryota</taxon>
        <taxon>Metazoa</taxon>
        <taxon>Chordata</taxon>
        <taxon>Craniata</taxon>
        <taxon>Vertebrata</taxon>
        <taxon>Euteleostomi</taxon>
        <taxon>Mammalia</taxon>
        <taxon>Eutheria</taxon>
        <taxon>Euarchontoglires</taxon>
        <taxon>Glires</taxon>
        <taxon>Rodentia</taxon>
        <taxon>Sciuromorpha</taxon>
        <taxon>Sciuridae</taxon>
        <taxon>Xerinae</taxon>
        <taxon>Marmotini</taxon>
        <taxon>Marmota</taxon>
    </lineage>
</organism>
<evidence type="ECO:0000313" key="3">
    <source>
        <dbReference type="EMBL" id="VTJ73970.1"/>
    </source>
</evidence>
<reference evidence="3 4" key="1">
    <citation type="submission" date="2019-04" db="EMBL/GenBank/DDBJ databases">
        <authorList>
            <person name="Alioto T."/>
            <person name="Alioto T."/>
        </authorList>
    </citation>
    <scope>NUCLEOTIDE SEQUENCE [LARGE SCALE GENOMIC DNA]</scope>
</reference>
<proteinExistence type="predicted"/>
<evidence type="ECO:0000313" key="4">
    <source>
        <dbReference type="Proteomes" id="UP000335636"/>
    </source>
</evidence>
<reference evidence="2" key="2">
    <citation type="submission" date="2020-08" db="EMBL/GenBank/DDBJ databases">
        <authorList>
            <person name="Shumante A."/>
            <person name="Zimin A.V."/>
            <person name="Puiu D."/>
            <person name="Salzberg S.L."/>
        </authorList>
    </citation>
    <scope>NUCLEOTIDE SEQUENCE</scope>
    <source>
        <strain evidence="2">WC2-LM</strain>
        <tissue evidence="2">Liver</tissue>
    </source>
</reference>